<dbReference type="PANTHER" id="PTHR43009">
    <property type="entry name" value="HOMOGENTISATE SOLANESYLTRANSFERASE, CHLOROPLASTIC"/>
    <property type="match status" value="1"/>
</dbReference>
<accession>A0ABX2D549</accession>
<dbReference type="Proteomes" id="UP000702425">
    <property type="component" value="Unassembled WGS sequence"/>
</dbReference>
<name>A0ABX2D549_9CYAN</name>
<keyword evidence="5 7" id="KW-1133">Transmembrane helix</keyword>
<dbReference type="InterPro" id="IPR000537">
    <property type="entry name" value="UbiA_prenyltransferase"/>
</dbReference>
<dbReference type="GO" id="GO:0010176">
    <property type="term" value="F:homogentisate phytyltransferase activity"/>
    <property type="evidence" value="ECO:0007669"/>
    <property type="project" value="UniProtKB-EC"/>
</dbReference>
<feature type="transmembrane region" description="Helical" evidence="7">
    <location>
        <begin position="221"/>
        <end position="244"/>
    </location>
</feature>
<comment type="similarity">
    <text evidence="2">Belongs to the UbiA prenyltransferase family.</text>
</comment>
<sequence>MSKVRNAHPTECYFFCAGVSFMSNDSINKSWIDKNGSAQQSWVRAFWEFSRPHTIVGTSLSVLALYAIAQSARLFVNPVFWPLAFAWLACICGNIYIVGLNQLEDVEIDKINKPYLPIASGVFSRKTGELIVIATGIIAILTAVLQGPFLLATVGVSLAIGTAYSLPPIRLKRFPFWAALCIFTVRGAIVNLGLFLHFNWVLGLGTAKSAFSGWSLKSVSFAIPAEVWVLTVFVVVFTFAIAIFKDIPDMEGDKQYNITTFTIELGKPAVFNLSRWVLTVCYLGATLAGAIVLSNVNLVFLAVSHLAALGLMWFWSAKVDLDDKIEIAAFYQFIWKLFFLEYLIFPAACLLG</sequence>
<evidence type="ECO:0000313" key="9">
    <source>
        <dbReference type="Proteomes" id="UP000702425"/>
    </source>
</evidence>
<evidence type="ECO:0000256" key="2">
    <source>
        <dbReference type="ARBA" id="ARBA00005985"/>
    </source>
</evidence>
<feature type="transmembrane region" description="Helical" evidence="7">
    <location>
        <begin position="298"/>
        <end position="315"/>
    </location>
</feature>
<evidence type="ECO:0000256" key="5">
    <source>
        <dbReference type="ARBA" id="ARBA00022989"/>
    </source>
</evidence>
<dbReference type="InterPro" id="IPR044502">
    <property type="entry name" value="AtHST-like"/>
</dbReference>
<protein>
    <submittedName>
        <fullName evidence="8">Homogentisate phytyltransferase</fullName>
        <ecNumber evidence="8">2.5.1.115</ecNumber>
    </submittedName>
</protein>
<feature type="transmembrane region" description="Helical" evidence="7">
    <location>
        <begin position="176"/>
        <end position="201"/>
    </location>
</feature>
<evidence type="ECO:0000256" key="6">
    <source>
        <dbReference type="ARBA" id="ARBA00023136"/>
    </source>
</evidence>
<keyword evidence="3 8" id="KW-0808">Transferase</keyword>
<dbReference type="CDD" id="cd13960">
    <property type="entry name" value="PT_UbiA_HPT1"/>
    <property type="match status" value="1"/>
</dbReference>
<keyword evidence="9" id="KW-1185">Reference proteome</keyword>
<feature type="transmembrane region" description="Helical" evidence="7">
    <location>
        <begin position="327"/>
        <end position="345"/>
    </location>
</feature>
<comment type="caution">
    <text evidence="8">The sequence shown here is derived from an EMBL/GenBank/DDBJ whole genome shotgun (WGS) entry which is preliminary data.</text>
</comment>
<evidence type="ECO:0000256" key="1">
    <source>
        <dbReference type="ARBA" id="ARBA00004141"/>
    </source>
</evidence>
<proteinExistence type="inferred from homology"/>
<reference evidence="8 9" key="1">
    <citation type="journal article" date="2020" name="Sci. Rep.">
        <title>A novel cyanobacterial geosmin producer, revising GeoA distribution and dispersion patterns in Bacteria.</title>
        <authorList>
            <person name="Churro C."/>
            <person name="Semedo-Aguiar A.P."/>
            <person name="Silva A.D."/>
            <person name="Pereira-Leal J.B."/>
            <person name="Leite R.B."/>
        </authorList>
    </citation>
    <scope>NUCLEOTIDE SEQUENCE [LARGE SCALE GENOMIC DNA]</scope>
    <source>
        <strain evidence="8 9">IPMA8</strain>
    </source>
</reference>
<keyword evidence="4 7" id="KW-0812">Transmembrane</keyword>
<evidence type="ECO:0000256" key="3">
    <source>
        <dbReference type="ARBA" id="ARBA00022679"/>
    </source>
</evidence>
<evidence type="ECO:0000256" key="7">
    <source>
        <dbReference type="SAM" id="Phobius"/>
    </source>
</evidence>
<dbReference type="NCBIfam" id="NF009525">
    <property type="entry name" value="PRK12887.1"/>
    <property type="match status" value="1"/>
</dbReference>
<organism evidence="8 9">
    <name type="scientific">Microcoleus asticus IPMA8</name>
    <dbReference type="NCBI Taxonomy" id="2563858"/>
    <lineage>
        <taxon>Bacteria</taxon>
        <taxon>Bacillati</taxon>
        <taxon>Cyanobacteriota</taxon>
        <taxon>Cyanophyceae</taxon>
        <taxon>Oscillatoriophycideae</taxon>
        <taxon>Oscillatoriales</taxon>
        <taxon>Microcoleaceae</taxon>
        <taxon>Microcoleus</taxon>
        <taxon>Microcoleus asticus</taxon>
    </lineage>
</organism>
<feature type="transmembrane region" description="Helical" evidence="7">
    <location>
        <begin position="131"/>
        <end position="164"/>
    </location>
</feature>
<keyword evidence="6 7" id="KW-0472">Membrane</keyword>
<gene>
    <name evidence="8" type="ORF">E5S67_05461</name>
</gene>
<dbReference type="PANTHER" id="PTHR43009:SF7">
    <property type="entry name" value="HOMOGENTISATE GERANYLGERANYLTRANSFERASE, CHLOROPLASTIC"/>
    <property type="match status" value="1"/>
</dbReference>
<dbReference type="RefSeq" id="WP_172191927.1">
    <property type="nucleotide sequence ID" value="NZ_SRRZ01000145.1"/>
</dbReference>
<evidence type="ECO:0000256" key="4">
    <source>
        <dbReference type="ARBA" id="ARBA00022692"/>
    </source>
</evidence>
<dbReference type="Gene3D" id="1.10.357.140">
    <property type="entry name" value="UbiA prenyltransferase"/>
    <property type="match status" value="1"/>
</dbReference>
<comment type="subcellular location">
    <subcellularLocation>
        <location evidence="1">Membrane</location>
        <topology evidence="1">Multi-pass membrane protein</topology>
    </subcellularLocation>
</comment>
<dbReference type="EMBL" id="SRRZ01000145">
    <property type="protein sequence ID" value="NQE37686.1"/>
    <property type="molecule type" value="Genomic_DNA"/>
</dbReference>
<evidence type="ECO:0000313" key="8">
    <source>
        <dbReference type="EMBL" id="NQE37686.1"/>
    </source>
</evidence>
<feature type="transmembrane region" description="Helical" evidence="7">
    <location>
        <begin position="80"/>
        <end position="99"/>
    </location>
</feature>
<dbReference type="EC" id="2.5.1.115" evidence="8"/>
<dbReference type="InterPro" id="IPR044878">
    <property type="entry name" value="UbiA_sf"/>
</dbReference>
<dbReference type="Pfam" id="PF01040">
    <property type="entry name" value="UbiA"/>
    <property type="match status" value="1"/>
</dbReference>